<dbReference type="InterPro" id="IPR022642">
    <property type="entry name" value="CheR_C"/>
</dbReference>
<accession>A0A4R6EDD0</accession>
<keyword evidence="2 5" id="KW-0489">Methyltransferase</keyword>
<dbReference type="SMART" id="SM00138">
    <property type="entry name" value="MeTrc"/>
    <property type="match status" value="1"/>
</dbReference>
<dbReference type="GO" id="GO:0032259">
    <property type="term" value="P:methylation"/>
    <property type="evidence" value="ECO:0007669"/>
    <property type="project" value="UniProtKB-KW"/>
</dbReference>
<dbReference type="InterPro" id="IPR022641">
    <property type="entry name" value="CheR_N"/>
</dbReference>
<dbReference type="SUPFAM" id="SSF47757">
    <property type="entry name" value="Chemotaxis receptor methyltransferase CheR, N-terminal domain"/>
    <property type="match status" value="1"/>
</dbReference>
<feature type="binding site" evidence="6">
    <location>
        <position position="186"/>
    </location>
    <ligand>
        <name>S-adenosyl-L-methionine</name>
        <dbReference type="ChEBI" id="CHEBI:59789"/>
    </ligand>
</feature>
<feature type="compositionally biased region" description="Low complexity" evidence="7">
    <location>
        <begin position="1"/>
        <end position="17"/>
    </location>
</feature>
<evidence type="ECO:0000256" key="1">
    <source>
        <dbReference type="ARBA" id="ARBA00001541"/>
    </source>
</evidence>
<dbReference type="InterPro" id="IPR000780">
    <property type="entry name" value="CheR_MeTrfase"/>
</dbReference>
<feature type="binding site" evidence="6">
    <location>
        <position position="161"/>
    </location>
    <ligand>
        <name>S-adenosyl-L-methionine</name>
        <dbReference type="ChEBI" id="CHEBI:59789"/>
    </ligand>
</feature>
<evidence type="ECO:0000256" key="6">
    <source>
        <dbReference type="PIRSR" id="PIRSR000410-1"/>
    </source>
</evidence>
<dbReference type="Pfam" id="PF01739">
    <property type="entry name" value="CheR"/>
    <property type="match status" value="1"/>
</dbReference>
<dbReference type="AlphaFoldDB" id="A0A4R6EDD0"/>
<dbReference type="Gene3D" id="1.10.155.10">
    <property type="entry name" value="Chemotaxis receptor methyltransferase CheR, N-terminal domain"/>
    <property type="match status" value="1"/>
</dbReference>
<comment type="caution">
    <text evidence="9">The sequence shown here is derived from an EMBL/GenBank/DDBJ whole genome shotgun (WGS) entry which is preliminary data.</text>
</comment>
<keyword evidence="3 5" id="KW-0808">Transferase</keyword>
<sequence length="321" mass="35939">MTTSGGSSRLPPRSPSGIASGSSTPSAAAHKPLGAAAPGFPPALGAGREREFEFTASDFEKVRKLIHQHAGIALSPAKQDMVYSRLARRLRACGDRTFAQYLTRLERDRSEWETFVNSLTTNLTSFFREAHHFDILAEQLKKVAEKRTIKIWCCAASTGEEPYSLAITACEAFDSLNPPVQILATDIDTAVLAHGEAGSYRQERVERLSPERLRKFFLRGTGDQDGVVKVRPELRRLITFRRINLLEANWAVQGPLDAIFCRNVMIYFDKPTQYGILKRFQPLLRPDGQLFAGHSESFMHAADLFRSRGRTVYQRADAPLR</sequence>
<dbReference type="EMBL" id="SNVV01000002">
    <property type="protein sequence ID" value="TDN56187.1"/>
    <property type="molecule type" value="Genomic_DNA"/>
</dbReference>
<dbReference type="PANTHER" id="PTHR24422">
    <property type="entry name" value="CHEMOTAXIS PROTEIN METHYLTRANSFERASE"/>
    <property type="match status" value="1"/>
</dbReference>
<keyword evidence="4 5" id="KW-0949">S-adenosyl-L-methionine</keyword>
<dbReference type="SUPFAM" id="SSF53335">
    <property type="entry name" value="S-adenosyl-L-methionine-dependent methyltransferases"/>
    <property type="match status" value="1"/>
</dbReference>
<dbReference type="InterPro" id="IPR029063">
    <property type="entry name" value="SAM-dependent_MTases_sf"/>
</dbReference>
<dbReference type="Proteomes" id="UP000295129">
    <property type="component" value="Unassembled WGS sequence"/>
</dbReference>
<comment type="function">
    <text evidence="5">Methylation of the membrane-bound methyl-accepting chemotaxis proteins (MCP) to form gamma-glutamyl methyl ester residues in MCP.</text>
</comment>
<dbReference type="GO" id="GO:0008983">
    <property type="term" value="F:protein-glutamate O-methyltransferase activity"/>
    <property type="evidence" value="ECO:0007669"/>
    <property type="project" value="UniProtKB-EC"/>
</dbReference>
<name>A0A4R6EDD0_9RHOO</name>
<protein>
    <recommendedName>
        <fullName evidence="5">Chemotaxis protein methyltransferase</fullName>
        <ecNumber evidence="5">2.1.1.80</ecNumber>
    </recommendedName>
</protein>
<feature type="binding site" evidence="6">
    <location>
        <position position="128"/>
    </location>
    <ligand>
        <name>S-adenosyl-L-methionine</name>
        <dbReference type="ChEBI" id="CHEBI:59789"/>
    </ligand>
</feature>
<dbReference type="InterPro" id="IPR036804">
    <property type="entry name" value="CheR_N_sf"/>
</dbReference>
<feature type="binding site" evidence="6">
    <location>
        <position position="122"/>
    </location>
    <ligand>
        <name>S-adenosyl-L-methionine</name>
        <dbReference type="ChEBI" id="CHEBI:59789"/>
    </ligand>
</feature>
<dbReference type="PROSITE" id="PS50123">
    <property type="entry name" value="CHER"/>
    <property type="match status" value="1"/>
</dbReference>
<evidence type="ECO:0000313" key="10">
    <source>
        <dbReference type="Proteomes" id="UP000295129"/>
    </source>
</evidence>
<dbReference type="PIRSF" id="PIRSF000410">
    <property type="entry name" value="CheR"/>
    <property type="match status" value="1"/>
</dbReference>
<feature type="region of interest" description="Disordered" evidence="7">
    <location>
        <begin position="1"/>
        <end position="42"/>
    </location>
</feature>
<dbReference type="Gene3D" id="3.40.50.150">
    <property type="entry name" value="Vaccinia Virus protein VP39"/>
    <property type="match status" value="1"/>
</dbReference>
<keyword evidence="10" id="KW-1185">Reference proteome</keyword>
<feature type="binding site" evidence="6">
    <location>
        <begin position="262"/>
        <end position="263"/>
    </location>
    <ligand>
        <name>S-adenosyl-L-methionine</name>
        <dbReference type="ChEBI" id="CHEBI:59789"/>
    </ligand>
</feature>
<evidence type="ECO:0000259" key="8">
    <source>
        <dbReference type="PROSITE" id="PS50123"/>
    </source>
</evidence>
<dbReference type="PANTHER" id="PTHR24422:SF19">
    <property type="entry name" value="CHEMOTAXIS PROTEIN METHYLTRANSFERASE"/>
    <property type="match status" value="1"/>
</dbReference>
<dbReference type="OrthoDB" id="9816309at2"/>
<comment type="catalytic activity">
    <reaction evidence="1 5">
        <text>L-glutamyl-[protein] + S-adenosyl-L-methionine = [protein]-L-glutamate 5-O-methyl ester + S-adenosyl-L-homocysteine</text>
        <dbReference type="Rhea" id="RHEA:24452"/>
        <dbReference type="Rhea" id="RHEA-COMP:10208"/>
        <dbReference type="Rhea" id="RHEA-COMP:10311"/>
        <dbReference type="ChEBI" id="CHEBI:29973"/>
        <dbReference type="ChEBI" id="CHEBI:57856"/>
        <dbReference type="ChEBI" id="CHEBI:59789"/>
        <dbReference type="ChEBI" id="CHEBI:82795"/>
        <dbReference type="EC" id="2.1.1.80"/>
    </reaction>
</comment>
<gene>
    <name evidence="9" type="ORF">C7389_102122</name>
</gene>
<evidence type="ECO:0000313" key="9">
    <source>
        <dbReference type="EMBL" id="TDN56187.1"/>
    </source>
</evidence>
<feature type="binding site" evidence="6">
    <location>
        <position position="124"/>
    </location>
    <ligand>
        <name>S-adenosyl-L-methionine</name>
        <dbReference type="ChEBI" id="CHEBI:59789"/>
    </ligand>
</feature>
<evidence type="ECO:0000256" key="7">
    <source>
        <dbReference type="SAM" id="MobiDB-lite"/>
    </source>
</evidence>
<reference evidence="9 10" key="1">
    <citation type="submission" date="2019-03" db="EMBL/GenBank/DDBJ databases">
        <title>Genomic Encyclopedia of Type Strains, Phase IV (KMG-IV): sequencing the most valuable type-strain genomes for metagenomic binning, comparative biology and taxonomic classification.</title>
        <authorList>
            <person name="Goeker M."/>
        </authorList>
    </citation>
    <scope>NUCLEOTIDE SEQUENCE [LARGE SCALE GENOMIC DNA]</scope>
    <source>
        <strain evidence="9 10">DSM 12121</strain>
    </source>
</reference>
<dbReference type="EC" id="2.1.1.80" evidence="5"/>
<dbReference type="PRINTS" id="PR00996">
    <property type="entry name" value="CHERMTFRASE"/>
</dbReference>
<organism evidence="9 10">
    <name type="scientific">Azoarcus indigens</name>
    <dbReference type="NCBI Taxonomy" id="29545"/>
    <lineage>
        <taxon>Bacteria</taxon>
        <taxon>Pseudomonadati</taxon>
        <taxon>Pseudomonadota</taxon>
        <taxon>Betaproteobacteria</taxon>
        <taxon>Rhodocyclales</taxon>
        <taxon>Zoogloeaceae</taxon>
        <taxon>Azoarcus</taxon>
    </lineage>
</organism>
<dbReference type="InterPro" id="IPR050903">
    <property type="entry name" value="Bact_Chemotaxis_MeTrfase"/>
</dbReference>
<dbReference type="InterPro" id="IPR026024">
    <property type="entry name" value="Chemotaxis_MeTrfase_CheR"/>
</dbReference>
<evidence type="ECO:0000256" key="5">
    <source>
        <dbReference type="PIRNR" id="PIRNR000410"/>
    </source>
</evidence>
<dbReference type="Pfam" id="PF03705">
    <property type="entry name" value="CheR_N"/>
    <property type="match status" value="1"/>
</dbReference>
<dbReference type="RefSeq" id="WP_133588420.1">
    <property type="nucleotide sequence ID" value="NZ_SNVV01000002.1"/>
</dbReference>
<evidence type="ECO:0000256" key="4">
    <source>
        <dbReference type="ARBA" id="ARBA00022691"/>
    </source>
</evidence>
<evidence type="ECO:0000256" key="3">
    <source>
        <dbReference type="ARBA" id="ARBA00022679"/>
    </source>
</evidence>
<feature type="compositionally biased region" description="Low complexity" evidence="7">
    <location>
        <begin position="25"/>
        <end position="42"/>
    </location>
</feature>
<evidence type="ECO:0000256" key="2">
    <source>
        <dbReference type="ARBA" id="ARBA00022603"/>
    </source>
</evidence>
<proteinExistence type="predicted"/>
<feature type="binding site" evidence="6">
    <location>
        <begin position="244"/>
        <end position="245"/>
    </location>
    <ligand>
        <name>S-adenosyl-L-methionine</name>
        <dbReference type="ChEBI" id="CHEBI:59789"/>
    </ligand>
</feature>
<feature type="domain" description="CheR-type methyltransferase" evidence="8">
    <location>
        <begin position="47"/>
        <end position="318"/>
    </location>
</feature>